<dbReference type="PROSITE" id="PS00059">
    <property type="entry name" value="ADH_ZINC"/>
    <property type="match status" value="1"/>
</dbReference>
<evidence type="ECO:0000259" key="6">
    <source>
        <dbReference type="Pfam" id="PF08240"/>
    </source>
</evidence>
<accession>A0A0D2YJN0</accession>
<evidence type="ECO:0000256" key="3">
    <source>
        <dbReference type="ARBA" id="ARBA00022833"/>
    </source>
</evidence>
<evidence type="ECO:0000313" key="7">
    <source>
        <dbReference type="EnsemblFungi" id="FOXG_16745P0"/>
    </source>
</evidence>
<dbReference type="InterPro" id="IPR011032">
    <property type="entry name" value="GroES-like_sf"/>
</dbReference>
<dbReference type="SUPFAM" id="SSF50129">
    <property type="entry name" value="GroES-like"/>
    <property type="match status" value="1"/>
</dbReference>
<evidence type="ECO:0000256" key="1">
    <source>
        <dbReference type="ARBA" id="ARBA00001947"/>
    </source>
</evidence>
<dbReference type="SUPFAM" id="SSF51735">
    <property type="entry name" value="NAD(P)-binding Rossmann-fold domains"/>
    <property type="match status" value="1"/>
</dbReference>
<dbReference type="Gene3D" id="3.90.180.10">
    <property type="entry name" value="Medium-chain alcohol dehydrogenases, catalytic domain"/>
    <property type="match status" value="1"/>
</dbReference>
<dbReference type="PANTHER" id="PTHR42813:SF1">
    <property type="entry name" value="DEHYDROGENASE, PUTATIVE (AFU_ORTHOLOGUE AFUA_5G03930)-RELATED"/>
    <property type="match status" value="1"/>
</dbReference>
<dbReference type="Proteomes" id="UP000002489">
    <property type="component" value="Unassembled WGS sequence"/>
</dbReference>
<dbReference type="InterPro" id="IPR036291">
    <property type="entry name" value="NAD(P)-bd_dom_sf"/>
</dbReference>
<dbReference type="GO" id="GO:0016491">
    <property type="term" value="F:oxidoreductase activity"/>
    <property type="evidence" value="ECO:0007669"/>
    <property type="project" value="UniProtKB-KW"/>
</dbReference>
<dbReference type="Pfam" id="PF08240">
    <property type="entry name" value="ADH_N"/>
    <property type="match status" value="1"/>
</dbReference>
<dbReference type="InterPro" id="IPR013154">
    <property type="entry name" value="ADH-like_N"/>
</dbReference>
<dbReference type="Gene3D" id="3.40.50.720">
    <property type="entry name" value="NAD(P)-binding Rossmann-like Domain"/>
    <property type="match status" value="1"/>
</dbReference>
<feature type="domain" description="Alcohol dehydrogenase-like N-terminal" evidence="6">
    <location>
        <begin position="73"/>
        <end position="195"/>
    </location>
</feature>
<keyword evidence="3" id="KW-0862">Zinc</keyword>
<proteinExistence type="predicted"/>
<keyword evidence="2" id="KW-0479">Metal-binding</keyword>
<dbReference type="EnsemblFungi" id="FOXG_16745T0">
    <property type="protein sequence ID" value="FOXG_16745P0"/>
    <property type="gene ID" value="FOXG_16745"/>
</dbReference>
<feature type="region of interest" description="Disordered" evidence="5">
    <location>
        <begin position="10"/>
        <end position="37"/>
    </location>
</feature>
<organism evidence="7 8">
    <name type="scientific">Fusarium oxysporum (strain Fo5176)</name>
    <name type="common">Fusarium vascular wilt</name>
    <dbReference type="NCBI Taxonomy" id="660025"/>
    <lineage>
        <taxon>Eukaryota</taxon>
        <taxon>Fungi</taxon>
        <taxon>Dikarya</taxon>
        <taxon>Ascomycota</taxon>
        <taxon>Pezizomycotina</taxon>
        <taxon>Sordariomycetes</taxon>
        <taxon>Hypocreomycetidae</taxon>
        <taxon>Hypocreales</taxon>
        <taxon>Nectriaceae</taxon>
        <taxon>Fusarium</taxon>
        <taxon>Fusarium oxysporum species complex</taxon>
    </lineage>
</organism>
<evidence type="ECO:0000256" key="2">
    <source>
        <dbReference type="ARBA" id="ARBA00022723"/>
    </source>
</evidence>
<reference evidence="7" key="2">
    <citation type="submission" date="2025-05" db="UniProtKB">
        <authorList>
            <consortium name="EnsemblFungi"/>
        </authorList>
    </citation>
    <scope>IDENTIFICATION</scope>
    <source>
        <strain evidence="7">4287 / CBS 123668 / FGSC 9935 / NRRL 34936</strain>
    </source>
</reference>
<name>A0A0D2YJN0_FUSOF</name>
<keyword evidence="4" id="KW-0560">Oxidoreductase</keyword>
<reference evidence="8" key="1">
    <citation type="journal article" date="2012" name="Mol. Plant Microbe Interact.">
        <title>A highly conserved effector in Fusarium oxysporum is required for full virulence on Arabidopsis.</title>
        <authorList>
            <person name="Thatcher L.F."/>
            <person name="Gardiner D.M."/>
            <person name="Kazan K."/>
            <person name="Manners J."/>
        </authorList>
    </citation>
    <scope>NUCLEOTIDE SEQUENCE [LARGE SCALE GENOMIC DNA]</scope>
    <source>
        <strain evidence="8">Fo5176</strain>
    </source>
</reference>
<protein>
    <recommendedName>
        <fullName evidence="6">Alcohol dehydrogenase-like N-terminal domain-containing protein</fullName>
    </recommendedName>
</protein>
<evidence type="ECO:0000256" key="4">
    <source>
        <dbReference type="ARBA" id="ARBA00023002"/>
    </source>
</evidence>
<dbReference type="PANTHER" id="PTHR42813">
    <property type="entry name" value="ZINC-TYPE ALCOHOL DEHYDROGENASE-LIKE"/>
    <property type="match status" value="1"/>
</dbReference>
<dbReference type="AlphaFoldDB" id="A0A0D2YJN0"/>
<dbReference type="STRING" id="426428.A0A0D2YJN0"/>
<feature type="compositionally biased region" description="Basic and acidic residues" evidence="5">
    <location>
        <begin position="17"/>
        <end position="37"/>
    </location>
</feature>
<dbReference type="EnsemblFungi" id="FOXG_16682T0">
    <property type="protein sequence ID" value="FOXG_16682P0"/>
    <property type="gene ID" value="FOXG_16682"/>
</dbReference>
<comment type="cofactor">
    <cofactor evidence="1">
        <name>Zn(2+)</name>
        <dbReference type="ChEBI" id="CHEBI:29105"/>
    </cofactor>
</comment>
<dbReference type="GO" id="GO:0008270">
    <property type="term" value="F:zinc ion binding"/>
    <property type="evidence" value="ECO:0007669"/>
    <property type="project" value="InterPro"/>
</dbReference>
<evidence type="ECO:0000313" key="8">
    <source>
        <dbReference type="Proteomes" id="UP000002489"/>
    </source>
</evidence>
<dbReference type="InterPro" id="IPR002328">
    <property type="entry name" value="ADH_Zn_CS"/>
</dbReference>
<sequence length="371" mass="40207">MAENLMAKAAESVLGHSDQDRATHVDISNPDREGHKYADESGEKMKALVWIGKNDVRVGLFPIPGDKPRIIEDHDAIVRVTGTSICGSDVHIMHAAILQAEKGDILGHEFCGVIEAVGSAVTKFSPGDRVVNSFVVSCGKCEFCKQNLTTACEKTNASTVHEKLYGSRMGGIFGYSHFTGGYAGGQAEFVRVPLADNNLLRLPHSVPDEKGLYLSDVLPTSYHSVYYTGVKANDCVAIWGLGPIGLMACVWAFQMGAKRVIAIDNNWRTEYAKPKIENLETINYTTLASGETVPDKVHEMVPGGVDVSIDATGGEYAKGWAHKLEIWAGLEQDTSEMINECIRSTRKFGAVGIIGDYVGGECSNEYQLQSS</sequence>
<evidence type="ECO:0000256" key="5">
    <source>
        <dbReference type="SAM" id="MobiDB-lite"/>
    </source>
</evidence>